<keyword evidence="8" id="KW-0406">Ion transport</keyword>
<keyword evidence="6" id="KW-0630">Potassium</keyword>
<sequence>MINGCTIIKSQDDDQEEEDRPKSLQDHRTNTLQNLKYHHENSHMNLLTLDSSEPKIYFRHSDEAQQQAFVPGYHDQTGTFNWIHDVPINIATMTPAQASHYNFKNHIVLCLVGPTAGGPLNLTSFIMPFRFHWLPVQSIVILGDSRLISTTEWLKLRNFPRVYIVNVSNYGFGHFSQGSPCSFTDLQAVKILQCASCCIIGDSGNISKVDEADVSLQDKNTLFCAMNIRSLLRREDRSVHMTTELRHENNAHHFTTQNTHEIDLKLPLRFQEPFARGIIFSNSLLYSSISSLYFNGDVFLFLRVLIAGQSTHEIESLFAFGSGLQRDQEGKPLISGVSVELKNFIGPPFNIIIREEALMSQKVVYRVLFERCLMYWRILLVGLYRLNEQKVRYVFTNPAPDTILFDSDKIYCFIPPEYEVPVMRDMPKVKKVETDSD</sequence>
<gene>
    <name evidence="14" type="ORF">Ciccas_005007</name>
</gene>
<feature type="region of interest" description="Disordered" evidence="11">
    <location>
        <begin position="1"/>
        <end position="25"/>
    </location>
</feature>
<dbReference type="Pfam" id="PF21014">
    <property type="entry name" value="Slowpoke_C"/>
    <property type="match status" value="1"/>
</dbReference>
<evidence type="ECO:0000256" key="7">
    <source>
        <dbReference type="ARBA" id="ARBA00022989"/>
    </source>
</evidence>
<evidence type="ECO:0000256" key="2">
    <source>
        <dbReference type="ARBA" id="ARBA00022448"/>
    </source>
</evidence>
<keyword evidence="5" id="KW-0631">Potassium channel</keyword>
<dbReference type="Pfam" id="PF22614">
    <property type="entry name" value="Slo-like_RCK"/>
    <property type="match status" value="1"/>
</dbReference>
<dbReference type="AlphaFoldDB" id="A0ABD2QC68"/>
<evidence type="ECO:0000256" key="11">
    <source>
        <dbReference type="SAM" id="MobiDB-lite"/>
    </source>
</evidence>
<organism evidence="14 15">
    <name type="scientific">Cichlidogyrus casuarinus</name>
    <dbReference type="NCBI Taxonomy" id="1844966"/>
    <lineage>
        <taxon>Eukaryota</taxon>
        <taxon>Metazoa</taxon>
        <taxon>Spiralia</taxon>
        <taxon>Lophotrochozoa</taxon>
        <taxon>Platyhelminthes</taxon>
        <taxon>Monogenea</taxon>
        <taxon>Monopisthocotylea</taxon>
        <taxon>Dactylogyridea</taxon>
        <taxon>Ancyrocephalidae</taxon>
        <taxon>Cichlidogyrus</taxon>
    </lineage>
</organism>
<evidence type="ECO:0000256" key="5">
    <source>
        <dbReference type="ARBA" id="ARBA00022826"/>
    </source>
</evidence>
<keyword evidence="10" id="KW-0407">Ion channel</keyword>
<dbReference type="GO" id="GO:0016020">
    <property type="term" value="C:membrane"/>
    <property type="evidence" value="ECO:0007669"/>
    <property type="project" value="UniProtKB-SubCell"/>
</dbReference>
<dbReference type="GO" id="GO:0005267">
    <property type="term" value="F:potassium channel activity"/>
    <property type="evidence" value="ECO:0007669"/>
    <property type="project" value="UniProtKB-KW"/>
</dbReference>
<evidence type="ECO:0000256" key="6">
    <source>
        <dbReference type="ARBA" id="ARBA00022958"/>
    </source>
</evidence>
<feature type="domain" description="RCK N-terminal" evidence="13">
    <location>
        <begin position="102"/>
        <end position="236"/>
    </location>
</feature>
<keyword evidence="15" id="KW-1185">Reference proteome</keyword>
<evidence type="ECO:0000256" key="8">
    <source>
        <dbReference type="ARBA" id="ARBA00023065"/>
    </source>
</evidence>
<feature type="domain" description="Ca2+-activated K+ channel Slowpoke-like C-terminal" evidence="12">
    <location>
        <begin position="301"/>
        <end position="414"/>
    </location>
</feature>
<evidence type="ECO:0000313" key="15">
    <source>
        <dbReference type="Proteomes" id="UP001626550"/>
    </source>
</evidence>
<dbReference type="PANTHER" id="PTHR10027">
    <property type="entry name" value="CALCIUM-ACTIVATED POTASSIUM CHANNEL ALPHA CHAIN"/>
    <property type="match status" value="1"/>
</dbReference>
<accession>A0ABD2QC68</accession>
<reference evidence="14 15" key="1">
    <citation type="submission" date="2024-11" db="EMBL/GenBank/DDBJ databases">
        <title>Adaptive evolution of stress response genes in parasites aligns with host niche diversity.</title>
        <authorList>
            <person name="Hahn C."/>
            <person name="Resl P."/>
        </authorList>
    </citation>
    <scope>NUCLEOTIDE SEQUENCE [LARGE SCALE GENOMIC DNA]</scope>
    <source>
        <strain evidence="14">EGGRZ-B1_66</strain>
        <tissue evidence="14">Body</tissue>
    </source>
</reference>
<proteinExistence type="predicted"/>
<keyword evidence="7" id="KW-1133">Transmembrane helix</keyword>
<keyword evidence="2" id="KW-0813">Transport</keyword>
<evidence type="ECO:0000259" key="13">
    <source>
        <dbReference type="Pfam" id="PF22614"/>
    </source>
</evidence>
<evidence type="ECO:0000256" key="9">
    <source>
        <dbReference type="ARBA" id="ARBA00023136"/>
    </source>
</evidence>
<dbReference type="InterPro" id="IPR048735">
    <property type="entry name" value="Slowpoke-like_C"/>
</dbReference>
<comment type="subcellular location">
    <subcellularLocation>
        <location evidence="1">Membrane</location>
        <topology evidence="1">Multi-pass membrane protein</topology>
    </subcellularLocation>
</comment>
<keyword evidence="4" id="KW-0812">Transmembrane</keyword>
<dbReference type="InterPro" id="IPR047871">
    <property type="entry name" value="K_chnl_Slo-like"/>
</dbReference>
<evidence type="ECO:0000256" key="1">
    <source>
        <dbReference type="ARBA" id="ARBA00004141"/>
    </source>
</evidence>
<protein>
    <submittedName>
        <fullName evidence="14">Uncharacterized protein</fullName>
    </submittedName>
</protein>
<dbReference type="EMBL" id="JBJKFK010000555">
    <property type="protein sequence ID" value="KAL3316346.1"/>
    <property type="molecule type" value="Genomic_DNA"/>
</dbReference>
<comment type="caution">
    <text evidence="14">The sequence shown here is derived from an EMBL/GenBank/DDBJ whole genome shotgun (WGS) entry which is preliminary data.</text>
</comment>
<dbReference type="Gene3D" id="3.40.50.720">
    <property type="entry name" value="NAD(P)-binding Rossmann-like Domain"/>
    <property type="match status" value="1"/>
</dbReference>
<keyword evidence="9" id="KW-0472">Membrane</keyword>
<evidence type="ECO:0000256" key="4">
    <source>
        <dbReference type="ARBA" id="ARBA00022692"/>
    </source>
</evidence>
<evidence type="ECO:0000313" key="14">
    <source>
        <dbReference type="EMBL" id="KAL3316346.1"/>
    </source>
</evidence>
<keyword evidence="3" id="KW-0633">Potassium transport</keyword>
<evidence type="ECO:0000256" key="3">
    <source>
        <dbReference type="ARBA" id="ARBA00022538"/>
    </source>
</evidence>
<dbReference type="PANTHER" id="PTHR10027:SF33">
    <property type="entry name" value="CALCIUM-ACTIVATED POTASSIUM CHANNEL SUBUNIT ALPHA-1-RELATED"/>
    <property type="match status" value="1"/>
</dbReference>
<dbReference type="InterPro" id="IPR003148">
    <property type="entry name" value="RCK_N"/>
</dbReference>
<evidence type="ECO:0000259" key="12">
    <source>
        <dbReference type="Pfam" id="PF21014"/>
    </source>
</evidence>
<evidence type="ECO:0000256" key="10">
    <source>
        <dbReference type="ARBA" id="ARBA00023303"/>
    </source>
</evidence>
<dbReference type="Proteomes" id="UP001626550">
    <property type="component" value="Unassembled WGS sequence"/>
</dbReference>
<name>A0ABD2QC68_9PLAT</name>